<dbReference type="Gene3D" id="1.10.530.40">
    <property type="match status" value="1"/>
</dbReference>
<dbReference type="InterPro" id="IPR023347">
    <property type="entry name" value="Lysozyme_dom_sf"/>
</dbReference>
<dbReference type="EC" id="3.2.1.17" evidence="3"/>
<dbReference type="STRING" id="109232.RMONA_03080"/>
<organism evidence="4 5">
    <name type="scientific">Rickettsia monacensis</name>
    <dbReference type="NCBI Taxonomy" id="109232"/>
    <lineage>
        <taxon>Bacteria</taxon>
        <taxon>Pseudomonadati</taxon>
        <taxon>Pseudomonadota</taxon>
        <taxon>Alphaproteobacteria</taxon>
        <taxon>Rickettsiales</taxon>
        <taxon>Rickettsiaceae</taxon>
        <taxon>Rickettsieae</taxon>
        <taxon>Rickettsia</taxon>
        <taxon>spotted fever group</taxon>
    </lineage>
</organism>
<dbReference type="EMBL" id="LN794217">
    <property type="protein sequence ID" value="CEO17014.1"/>
    <property type="molecule type" value="Genomic_DNA"/>
</dbReference>
<dbReference type="RefSeq" id="WP_023507519.1">
    <property type="nucleotide sequence ID" value="NZ_LN794217.1"/>
</dbReference>
<proteinExistence type="inferred from homology"/>
<evidence type="ECO:0000313" key="4">
    <source>
        <dbReference type="EMBL" id="CEO17014.1"/>
    </source>
</evidence>
<protein>
    <recommendedName>
        <fullName evidence="3">Lysozyme</fullName>
        <ecNumber evidence="3">3.2.1.17</ecNumber>
    </recommendedName>
</protein>
<keyword evidence="2 3" id="KW-0081">Bacteriolytic enzyme</keyword>
<dbReference type="InterPro" id="IPR002196">
    <property type="entry name" value="Glyco_hydro_24"/>
</dbReference>
<evidence type="ECO:0000256" key="1">
    <source>
        <dbReference type="ARBA" id="ARBA00022529"/>
    </source>
</evidence>
<accession>A0A0B7J3W4</accession>
<dbReference type="HOGENOM" id="CLU_3316144_0_0_5"/>
<evidence type="ECO:0000313" key="5">
    <source>
        <dbReference type="Proteomes" id="UP000018149"/>
    </source>
</evidence>
<comment type="catalytic activity">
    <reaction evidence="3">
        <text>Hydrolysis of (1-&gt;4)-beta-linkages between N-acetylmuramic acid and N-acetyl-D-glucosamine residues in a peptidoglycan and between N-acetyl-D-glucosamine residues in chitodextrins.</text>
        <dbReference type="EC" id="3.2.1.17"/>
    </reaction>
</comment>
<dbReference type="GO" id="GO:0003796">
    <property type="term" value="F:lysozyme activity"/>
    <property type="evidence" value="ECO:0007669"/>
    <property type="project" value="UniProtKB-EC"/>
</dbReference>
<dbReference type="GO" id="GO:0042742">
    <property type="term" value="P:defense response to bacterium"/>
    <property type="evidence" value="ECO:0007669"/>
    <property type="project" value="UniProtKB-KW"/>
</dbReference>
<evidence type="ECO:0000256" key="2">
    <source>
        <dbReference type="ARBA" id="ARBA00022638"/>
    </source>
</evidence>
<dbReference type="GO" id="GO:0031640">
    <property type="term" value="P:killing of cells of another organism"/>
    <property type="evidence" value="ECO:0007669"/>
    <property type="project" value="UniProtKB-KW"/>
</dbReference>
<dbReference type="Pfam" id="PF00959">
    <property type="entry name" value="Phage_lysozyme"/>
    <property type="match status" value="1"/>
</dbReference>
<dbReference type="AlphaFoldDB" id="A0A0B7J3W4"/>
<dbReference type="KEGG" id="rmc:RMONA_03080"/>
<evidence type="ECO:0000256" key="3">
    <source>
        <dbReference type="RuleBase" id="RU003788"/>
    </source>
</evidence>
<dbReference type="InterPro" id="IPR023346">
    <property type="entry name" value="Lysozyme-like_dom_sf"/>
</dbReference>
<comment type="similarity">
    <text evidence="3">Belongs to the glycosyl hydrolase 24 family.</text>
</comment>
<gene>
    <name evidence="4" type="ORF">RMONA_03080</name>
</gene>
<reference evidence="5" key="2">
    <citation type="submission" date="2015-01" db="EMBL/GenBank/DDBJ databases">
        <authorList>
            <person name="Felsheim R."/>
        </authorList>
    </citation>
    <scope>NUCLEOTIDE SEQUENCE [LARGE SCALE GENOMIC DNA]</scope>
    <source>
        <strain evidence="5">IrR/Munich</strain>
    </source>
</reference>
<name>A0A0B7J3W4_9RICK</name>
<keyword evidence="1 3" id="KW-0929">Antimicrobial</keyword>
<dbReference type="GO" id="GO:0016998">
    <property type="term" value="P:cell wall macromolecule catabolic process"/>
    <property type="evidence" value="ECO:0007669"/>
    <property type="project" value="InterPro"/>
</dbReference>
<keyword evidence="5" id="KW-1185">Reference proteome</keyword>
<keyword evidence="3" id="KW-0378">Hydrolase</keyword>
<sequence length="39" mass="4545">MTDLVKQFEGLRLTSYYCPAGYKTIGYGMELGKKFREYS</sequence>
<dbReference type="SUPFAM" id="SSF53955">
    <property type="entry name" value="Lysozyme-like"/>
    <property type="match status" value="1"/>
</dbReference>
<reference evidence="4 5" key="1">
    <citation type="submission" date="2015-01" db="EMBL/GenBank/DDBJ databases">
        <title>Draft genome sequence of Rickettsia monacensis strain IrR/Munich.</title>
        <authorList>
            <person name="Felsheim R.F."/>
            <person name="Johnson S.L."/>
            <person name="Kurtti T.J."/>
            <person name="Munderloh U.G."/>
        </authorList>
    </citation>
    <scope>NUCLEOTIDE SEQUENCE [LARGE SCALE GENOMIC DNA]</scope>
    <source>
        <strain evidence="4 5">IrR/Munich</strain>
    </source>
</reference>
<dbReference type="Proteomes" id="UP000018149">
    <property type="component" value="Chromosome I"/>
</dbReference>
<keyword evidence="3" id="KW-0326">Glycosidase</keyword>
<dbReference type="GO" id="GO:0009253">
    <property type="term" value="P:peptidoglycan catabolic process"/>
    <property type="evidence" value="ECO:0007669"/>
    <property type="project" value="InterPro"/>
</dbReference>